<dbReference type="Gene3D" id="3.80.30.20">
    <property type="entry name" value="tm_1862 like domain"/>
    <property type="match status" value="1"/>
</dbReference>
<evidence type="ECO:0000313" key="8">
    <source>
        <dbReference type="EMBL" id="ACN14876.1"/>
    </source>
</evidence>
<keyword evidence="6" id="KW-0472">Membrane</keyword>
<dbReference type="HOGENOM" id="CLU_518499_0_0_7"/>
<dbReference type="GO" id="GO:0032259">
    <property type="term" value="P:methylation"/>
    <property type="evidence" value="ECO:0007669"/>
    <property type="project" value="UniProtKB-KW"/>
</dbReference>
<dbReference type="eggNOG" id="COG1032">
    <property type="taxonomic scope" value="Bacteria"/>
</dbReference>
<keyword evidence="5" id="KW-0411">Iron-sulfur</keyword>
<dbReference type="SFLD" id="SFLDS00029">
    <property type="entry name" value="Radical_SAM"/>
    <property type="match status" value="1"/>
</dbReference>
<dbReference type="SUPFAM" id="SSF102114">
    <property type="entry name" value="Radical SAM enzymes"/>
    <property type="match status" value="1"/>
</dbReference>
<evidence type="ECO:0000256" key="5">
    <source>
        <dbReference type="ARBA" id="ARBA00023014"/>
    </source>
</evidence>
<feature type="domain" description="Elp3/MiaA/NifB-like radical SAM core" evidence="7">
    <location>
        <begin position="273"/>
        <end position="465"/>
    </location>
</feature>
<evidence type="ECO:0000256" key="4">
    <source>
        <dbReference type="ARBA" id="ARBA00023004"/>
    </source>
</evidence>
<evidence type="ECO:0000256" key="3">
    <source>
        <dbReference type="ARBA" id="ARBA00022723"/>
    </source>
</evidence>
<dbReference type="GO" id="GO:0046872">
    <property type="term" value="F:metal ion binding"/>
    <property type="evidence" value="ECO:0007669"/>
    <property type="project" value="UniProtKB-KW"/>
</dbReference>
<reference evidence="8 9" key="1">
    <citation type="journal article" date="2009" name="Environ. Microbiol.">
        <title>Genome sequence of Desulfobacterium autotrophicum HRM2, a marine sulfate reducer oxidizing organic carbon completely to carbon dioxide.</title>
        <authorList>
            <person name="Strittmatter A.W."/>
            <person name="Liesegang H."/>
            <person name="Rabus R."/>
            <person name="Decker I."/>
            <person name="Amann J."/>
            <person name="Andres S."/>
            <person name="Henne A."/>
            <person name="Fricke W.F."/>
            <person name="Martinez-Arias R."/>
            <person name="Bartels D."/>
            <person name="Goesmann A."/>
            <person name="Krause L."/>
            <person name="Puehler A."/>
            <person name="Klenk H.P."/>
            <person name="Richter M."/>
            <person name="Schuler M."/>
            <person name="Gloeckner F.O."/>
            <person name="Meyerdierks A."/>
            <person name="Gottschalk G."/>
            <person name="Amann R."/>
        </authorList>
    </citation>
    <scope>NUCLEOTIDE SEQUENCE [LARGE SCALE GENOMIC DNA]</scope>
    <source>
        <strain evidence="9">ATCC 43914 / DSM 3382 / HRM2</strain>
    </source>
</reference>
<evidence type="ECO:0000313" key="9">
    <source>
        <dbReference type="Proteomes" id="UP000000442"/>
    </source>
</evidence>
<dbReference type="EMBL" id="CP001087">
    <property type="protein sequence ID" value="ACN14876.1"/>
    <property type="molecule type" value="Genomic_DNA"/>
</dbReference>
<keyword evidence="4" id="KW-0408">Iron</keyword>
<dbReference type="InterPro" id="IPR058240">
    <property type="entry name" value="rSAM_sf"/>
</dbReference>
<keyword evidence="9" id="KW-1185">Reference proteome</keyword>
<comment type="cofactor">
    <cofactor evidence="1">
        <name>[4Fe-4S] cluster</name>
        <dbReference type="ChEBI" id="CHEBI:49883"/>
    </cofactor>
</comment>
<protein>
    <submittedName>
        <fullName evidence="8">Methyltransferase</fullName>
        <ecNumber evidence="8">2.1.1.-</ecNumber>
    </submittedName>
</protein>
<name>C0QB77_DESAH</name>
<keyword evidence="8" id="KW-0808">Transferase</keyword>
<dbReference type="STRING" id="177437.HRM2_17720"/>
<dbReference type="GO" id="GO:0005829">
    <property type="term" value="C:cytosol"/>
    <property type="evidence" value="ECO:0007669"/>
    <property type="project" value="TreeGrafter"/>
</dbReference>
<keyword evidence="3" id="KW-0479">Metal-binding</keyword>
<keyword evidence="8" id="KW-0489">Methyltransferase</keyword>
<dbReference type="GO" id="GO:0051536">
    <property type="term" value="F:iron-sulfur cluster binding"/>
    <property type="evidence" value="ECO:0007669"/>
    <property type="project" value="UniProtKB-KW"/>
</dbReference>
<evidence type="ECO:0000259" key="7">
    <source>
        <dbReference type="SMART" id="SM00729"/>
    </source>
</evidence>
<dbReference type="KEGG" id="dat:HRM2_17720"/>
<dbReference type="InterPro" id="IPR006638">
    <property type="entry name" value="Elp3/MiaA/NifB-like_rSAM"/>
</dbReference>
<dbReference type="InterPro" id="IPR023404">
    <property type="entry name" value="rSAM_horseshoe"/>
</dbReference>
<dbReference type="EC" id="2.1.1.-" evidence="8"/>
<dbReference type="InterPro" id="IPR051198">
    <property type="entry name" value="BchE-like"/>
</dbReference>
<proteinExistence type="predicted"/>
<sequence>MHRKDALLVYHSSANQETGKGFGLLLIYPPWGKACEPPAGVALLAGALKRHNLACTVIDANLEAQIVFARANNHPSDRWTKRAVAHLDRNLADIRNPALYNAIDRYRQRVMDLNRVVSSPLDSRYRLTLADYGDGLLSPVNSRDLLASAQTFSDNPFFSYFETLIAPRIESIRPLFIGISVCFLSQALTAFALAGWIRSRFPDIKIIMGGGLVTSWMSSPLWNNPFESLVDLMVKGNGERALLELFGVQPDIKERYTPDFDFCDWDGYLAPGRILPLRTATGCYWSKCRFCPETAEGGRYRPERNQDILEDLTALCRRHRPDHVHFVDDALSPSFLRSMAGHTFPFTWYGFVRFTRDLTDPVFCSALYRSGCRMLKLGLESGDQTVLDRMGKGTDLKLAARVLAALKQAKITTYVYLLFGTNFETESAAEKTLDFVVDHSREIGFLNTAIFNLPRFSEDAALLETDDFYAGDLSLYLSFTHPLGWDRRKVRHFLERRFKKHPAIAPILRRDPPFFTSNHAMFIRT</sequence>
<dbReference type="Proteomes" id="UP000000442">
    <property type="component" value="Chromosome"/>
</dbReference>
<evidence type="ECO:0000256" key="1">
    <source>
        <dbReference type="ARBA" id="ARBA00001966"/>
    </source>
</evidence>
<dbReference type="AlphaFoldDB" id="C0QB77"/>
<dbReference type="Gene3D" id="3.40.50.280">
    <property type="entry name" value="Cobalamin-binding domain"/>
    <property type="match status" value="1"/>
</dbReference>
<accession>C0QB77</accession>
<feature type="transmembrane region" description="Helical" evidence="6">
    <location>
        <begin position="175"/>
        <end position="197"/>
    </location>
</feature>
<organism evidence="8 9">
    <name type="scientific">Desulforapulum autotrophicum (strain ATCC 43914 / DSM 3382 / VKM B-1955 / HRM2)</name>
    <name type="common">Desulfobacterium autotrophicum</name>
    <dbReference type="NCBI Taxonomy" id="177437"/>
    <lineage>
        <taxon>Bacteria</taxon>
        <taxon>Pseudomonadati</taxon>
        <taxon>Thermodesulfobacteriota</taxon>
        <taxon>Desulfobacteria</taxon>
        <taxon>Desulfobacterales</taxon>
        <taxon>Desulfobacteraceae</taxon>
        <taxon>Desulforapulum</taxon>
    </lineage>
</organism>
<keyword evidence="2" id="KW-0949">S-adenosyl-L-methionine</keyword>
<keyword evidence="6" id="KW-1133">Transmembrane helix</keyword>
<dbReference type="SFLD" id="SFLDG01082">
    <property type="entry name" value="B12-binding_domain_containing"/>
    <property type="match status" value="1"/>
</dbReference>
<dbReference type="PANTHER" id="PTHR43409:SF7">
    <property type="entry name" value="BLL1977 PROTEIN"/>
    <property type="match status" value="1"/>
</dbReference>
<dbReference type="PANTHER" id="PTHR43409">
    <property type="entry name" value="ANAEROBIC MAGNESIUM-PROTOPORPHYRIN IX MONOMETHYL ESTER CYCLASE-RELATED"/>
    <property type="match status" value="1"/>
</dbReference>
<evidence type="ECO:0000256" key="2">
    <source>
        <dbReference type="ARBA" id="ARBA00022691"/>
    </source>
</evidence>
<gene>
    <name evidence="8" type="ordered locus">HRM2_17720</name>
</gene>
<dbReference type="SMART" id="SM00729">
    <property type="entry name" value="Elp3"/>
    <property type="match status" value="1"/>
</dbReference>
<dbReference type="GO" id="GO:0008168">
    <property type="term" value="F:methyltransferase activity"/>
    <property type="evidence" value="ECO:0007669"/>
    <property type="project" value="UniProtKB-KW"/>
</dbReference>
<keyword evidence="6" id="KW-0812">Transmembrane</keyword>
<dbReference type="Pfam" id="PF04055">
    <property type="entry name" value="Radical_SAM"/>
    <property type="match status" value="1"/>
</dbReference>
<dbReference type="InterPro" id="IPR007197">
    <property type="entry name" value="rSAM"/>
</dbReference>
<evidence type="ECO:0000256" key="6">
    <source>
        <dbReference type="SAM" id="Phobius"/>
    </source>
</evidence>